<dbReference type="Proteomes" id="UP001185331">
    <property type="component" value="Unassembled WGS sequence"/>
</dbReference>
<dbReference type="AlphaFoldDB" id="A0AAE3XCZ3"/>
<comment type="caution">
    <text evidence="1">The sequence shown here is derived from an EMBL/GenBank/DDBJ whole genome shotgun (WGS) entry which is preliminary data.</text>
</comment>
<name>A0AAE3XCZ3_9DEIO</name>
<accession>A0AAE3XCZ3</accession>
<organism evidence="1 2">
    <name type="scientific">Deinococcus soli</name>
    <name type="common">ex Cha et al. 2016</name>
    <dbReference type="NCBI Taxonomy" id="1309411"/>
    <lineage>
        <taxon>Bacteria</taxon>
        <taxon>Thermotogati</taxon>
        <taxon>Deinococcota</taxon>
        <taxon>Deinococci</taxon>
        <taxon>Deinococcales</taxon>
        <taxon>Deinococcaceae</taxon>
        <taxon>Deinococcus</taxon>
    </lineage>
</organism>
<sequence>MLLLESQLERPAGQVTPEYVQALLEALFPPGYPFSRAMIPYALPHRELTLALRRLTRAGHLCAATRRVHYRPAPSPLSRPRQPGALLVARAHLYPHVVSPRGDEALELLGLRTPKSRPGPHTFISTAAQQTFLYGAQPIQIRKVPPDVLALGSGPAGLALSALYYLGRDTATRSTVRDIQRALPTQEWDVLAAHAGQTDRMPGWLRELILAEHLT</sequence>
<dbReference type="RefSeq" id="WP_309853361.1">
    <property type="nucleotide sequence ID" value="NZ_JAVDQJ010000004.1"/>
</dbReference>
<evidence type="ECO:0000313" key="1">
    <source>
        <dbReference type="EMBL" id="MDR6218776.1"/>
    </source>
</evidence>
<dbReference type="EMBL" id="JAVDQK010000005">
    <property type="protein sequence ID" value="MDR6218776.1"/>
    <property type="molecule type" value="Genomic_DNA"/>
</dbReference>
<reference evidence="1" key="1">
    <citation type="submission" date="2023-07" db="EMBL/GenBank/DDBJ databases">
        <title>Sorghum-associated microbial communities from plants grown in Nebraska, USA.</title>
        <authorList>
            <person name="Schachtman D."/>
        </authorList>
    </citation>
    <scope>NUCLEOTIDE SEQUENCE</scope>
    <source>
        <strain evidence="1">BE330</strain>
    </source>
</reference>
<proteinExistence type="predicted"/>
<gene>
    <name evidence="1" type="ORF">J2Y00_002373</name>
</gene>
<protein>
    <submittedName>
        <fullName evidence="1">Uncharacterized protein</fullName>
    </submittedName>
</protein>
<evidence type="ECO:0000313" key="2">
    <source>
        <dbReference type="Proteomes" id="UP001185331"/>
    </source>
</evidence>